<evidence type="ECO:0000256" key="1">
    <source>
        <dbReference type="SAM" id="MobiDB-lite"/>
    </source>
</evidence>
<sequence length="267" mass="30509">MGWDDDDDDEWDVDDIEAKLEAQLKEKERQRRRDEGLDSESEEEKPKEDVPKPKPKPKPKVDKKKGKETAPEPEAPALNSQEEKLRRRKLVEEADARLADDLFSGCEKPSLEKQAEEEEEKARKEEAARKAAAAKPKILVVDAFDKVELKVQADVEKLCTTCVEKLGKGQAKNSASKFLIDCLKQLEGNLDLKELGELEKSISEVVKQKQVEKGQRLAKDNKANTKLSKTTKFNASSEWEEVYGGGEGDEDWTQEEWDEWYRKEGYK</sequence>
<feature type="compositionally biased region" description="Basic residues" evidence="1">
    <location>
        <begin position="53"/>
        <end position="64"/>
    </location>
</feature>
<evidence type="ECO:0008006" key="3">
    <source>
        <dbReference type="Google" id="ProtNLM"/>
    </source>
</evidence>
<organism evidence="2">
    <name type="scientific">Alexandrium monilatum</name>
    <dbReference type="NCBI Taxonomy" id="311494"/>
    <lineage>
        <taxon>Eukaryota</taxon>
        <taxon>Sar</taxon>
        <taxon>Alveolata</taxon>
        <taxon>Dinophyceae</taxon>
        <taxon>Gonyaulacales</taxon>
        <taxon>Pyrocystaceae</taxon>
        <taxon>Alexandrium</taxon>
    </lineage>
</organism>
<proteinExistence type="predicted"/>
<feature type="region of interest" description="Disordered" evidence="1">
    <location>
        <begin position="1"/>
        <end position="133"/>
    </location>
</feature>
<gene>
    <name evidence="2" type="ORF">AMON00008_LOCUS47575</name>
</gene>
<feature type="compositionally biased region" description="Basic and acidic residues" evidence="1">
    <location>
        <begin position="109"/>
        <end position="129"/>
    </location>
</feature>
<name>A0A7S4SAT7_9DINO</name>
<feature type="compositionally biased region" description="Acidic residues" evidence="1">
    <location>
        <begin position="1"/>
        <end position="15"/>
    </location>
</feature>
<feature type="compositionally biased region" description="Basic and acidic residues" evidence="1">
    <location>
        <begin position="16"/>
        <end position="36"/>
    </location>
</feature>
<dbReference type="EMBL" id="HBNR01067294">
    <property type="protein sequence ID" value="CAE4640016.1"/>
    <property type="molecule type" value="Transcribed_RNA"/>
</dbReference>
<evidence type="ECO:0000313" key="2">
    <source>
        <dbReference type="EMBL" id="CAE4640016.1"/>
    </source>
</evidence>
<reference evidence="2" key="1">
    <citation type="submission" date="2021-01" db="EMBL/GenBank/DDBJ databases">
        <authorList>
            <person name="Corre E."/>
            <person name="Pelletier E."/>
            <person name="Niang G."/>
            <person name="Scheremetjew M."/>
            <person name="Finn R."/>
            <person name="Kale V."/>
            <person name="Holt S."/>
            <person name="Cochrane G."/>
            <person name="Meng A."/>
            <person name="Brown T."/>
            <person name="Cohen L."/>
        </authorList>
    </citation>
    <scope>NUCLEOTIDE SEQUENCE</scope>
    <source>
        <strain evidence="2">CCMP3105</strain>
    </source>
</reference>
<dbReference type="AlphaFoldDB" id="A0A7S4SAT7"/>
<feature type="compositionally biased region" description="Basic and acidic residues" evidence="1">
    <location>
        <begin position="81"/>
        <end position="100"/>
    </location>
</feature>
<accession>A0A7S4SAT7</accession>
<protein>
    <recommendedName>
        <fullName evidence="3">Eukaryotic translation initiation factor 3 30 kDa subunit</fullName>
    </recommendedName>
</protein>